<organism evidence="1 2">
    <name type="scientific">Allacma fusca</name>
    <dbReference type="NCBI Taxonomy" id="39272"/>
    <lineage>
        <taxon>Eukaryota</taxon>
        <taxon>Metazoa</taxon>
        <taxon>Ecdysozoa</taxon>
        <taxon>Arthropoda</taxon>
        <taxon>Hexapoda</taxon>
        <taxon>Collembola</taxon>
        <taxon>Symphypleona</taxon>
        <taxon>Sminthuridae</taxon>
        <taxon>Allacma</taxon>
    </lineage>
</organism>
<name>A0A8J2JWL3_9HEXA</name>
<evidence type="ECO:0000313" key="2">
    <source>
        <dbReference type="Proteomes" id="UP000708208"/>
    </source>
</evidence>
<gene>
    <name evidence="1" type="ORF">AFUS01_LOCUS5050</name>
</gene>
<reference evidence="1" key="1">
    <citation type="submission" date="2021-06" db="EMBL/GenBank/DDBJ databases">
        <authorList>
            <person name="Hodson N. C."/>
            <person name="Mongue J. A."/>
            <person name="Jaron S. K."/>
        </authorList>
    </citation>
    <scope>NUCLEOTIDE SEQUENCE</scope>
</reference>
<protein>
    <submittedName>
        <fullName evidence="1">Uncharacterized protein</fullName>
    </submittedName>
</protein>
<feature type="non-terminal residue" evidence="1">
    <location>
        <position position="1"/>
    </location>
</feature>
<dbReference type="Proteomes" id="UP000708208">
    <property type="component" value="Unassembled WGS sequence"/>
</dbReference>
<feature type="non-terminal residue" evidence="1">
    <location>
        <position position="67"/>
    </location>
</feature>
<dbReference type="EMBL" id="CAJVCH010031972">
    <property type="protein sequence ID" value="CAG7710685.1"/>
    <property type="molecule type" value="Genomic_DNA"/>
</dbReference>
<comment type="caution">
    <text evidence="1">The sequence shown here is derived from an EMBL/GenBank/DDBJ whole genome shotgun (WGS) entry which is preliminary data.</text>
</comment>
<evidence type="ECO:0000313" key="1">
    <source>
        <dbReference type="EMBL" id="CAG7710685.1"/>
    </source>
</evidence>
<proteinExistence type="predicted"/>
<sequence length="67" mass="7475">MSAELKAFLAYKYPDFGSGSLHTQQNWTPEECLNSFSLPKKGNSFKGKTIEQIAAEVPSNRVILIEI</sequence>
<accession>A0A8J2JWL3</accession>
<keyword evidence="2" id="KW-1185">Reference proteome</keyword>
<dbReference type="AlphaFoldDB" id="A0A8J2JWL3"/>